<feature type="active site" evidence="1">
    <location>
        <position position="44"/>
    </location>
</feature>
<gene>
    <name evidence="2" type="ORF">RVIR1_02240</name>
</gene>
<dbReference type="OrthoDB" id="9788221at2"/>
<dbReference type="KEGG" id="rvi:RVIR1_02240"/>
<dbReference type="RefSeq" id="WP_126322276.1">
    <property type="nucleotide sequence ID" value="NZ_AP018005.1"/>
</dbReference>
<dbReference type="Gene3D" id="3.10.310.10">
    <property type="entry name" value="Diaminopimelate Epimerase, Chain A, domain 1"/>
    <property type="match status" value="2"/>
</dbReference>
<dbReference type="PIRSF" id="PIRSF016184">
    <property type="entry name" value="PhzC_PhzF"/>
    <property type="match status" value="1"/>
</dbReference>
<name>A0A2Z5UTE9_9COXI</name>
<reference evidence="2 3" key="1">
    <citation type="submission" date="2017-03" db="EMBL/GenBank/DDBJ databases">
        <title>The genome sequence of Candidatus Rickettsiella viridis.</title>
        <authorList>
            <person name="Nikoh N."/>
            <person name="Tsuchida T."/>
            <person name="Yamaguchi K."/>
            <person name="Maeda T."/>
            <person name="Shigenobu S."/>
            <person name="Fukatsu T."/>
        </authorList>
    </citation>
    <scope>NUCLEOTIDE SEQUENCE [LARGE SCALE GENOMIC DNA]</scope>
    <source>
        <strain evidence="2 3">Ap-RA04</strain>
    </source>
</reference>
<evidence type="ECO:0000256" key="1">
    <source>
        <dbReference type="PIRSR" id="PIRSR016184-1"/>
    </source>
</evidence>
<dbReference type="NCBIfam" id="TIGR00654">
    <property type="entry name" value="PhzF_family"/>
    <property type="match status" value="1"/>
</dbReference>
<keyword evidence="3" id="KW-1185">Reference proteome</keyword>
<accession>A0A2Z5UTE9</accession>
<organism evidence="2 3">
    <name type="scientific">Candidatus Rickettsiella viridis</name>
    <dbReference type="NCBI Taxonomy" id="676208"/>
    <lineage>
        <taxon>Bacteria</taxon>
        <taxon>Pseudomonadati</taxon>
        <taxon>Pseudomonadota</taxon>
        <taxon>Gammaproteobacteria</taxon>
        <taxon>Legionellales</taxon>
        <taxon>Coxiellaceae</taxon>
        <taxon>Rickettsiella</taxon>
    </lineage>
</organism>
<protein>
    <submittedName>
        <fullName evidence="2">Phenazine biosynthesis protein PhzF family</fullName>
    </submittedName>
</protein>
<sequence>MNIKIINVFSYNHQGGNPCAIVDNAIAFSEEAMQKKATELNLPETVFIIPDKNQYFLRFFATKGELPLCCHGTLGAVFYLFKSNVNQRPNIKTYKDNIKIDVKYENDLVSMSIANKGKVLNTPIDLSVISTMLNIEKESLAKALPCTVASIGSPKLFIPLINRAALFDMKPDLDLVSQWCKDNAINGLYAYSSDVENPNSDYVGRNFNPLFSHQEDIATGTAAAALCQMLCRSRRQSEGTFTIEQGANLGSPSKIYISISKDNIEIKGEAYFSDSEAYI</sequence>
<proteinExistence type="predicted"/>
<dbReference type="SUPFAM" id="SSF54506">
    <property type="entry name" value="Diaminopimelate epimerase-like"/>
    <property type="match status" value="1"/>
</dbReference>
<dbReference type="GO" id="GO:0005737">
    <property type="term" value="C:cytoplasm"/>
    <property type="evidence" value="ECO:0007669"/>
    <property type="project" value="TreeGrafter"/>
</dbReference>
<evidence type="ECO:0000313" key="2">
    <source>
        <dbReference type="EMBL" id="BBB14759.1"/>
    </source>
</evidence>
<dbReference type="GO" id="GO:0016853">
    <property type="term" value="F:isomerase activity"/>
    <property type="evidence" value="ECO:0007669"/>
    <property type="project" value="TreeGrafter"/>
</dbReference>
<dbReference type="AlphaFoldDB" id="A0A2Z5UTE9"/>
<dbReference type="InterPro" id="IPR003719">
    <property type="entry name" value="Phenazine_PhzF-like"/>
</dbReference>
<evidence type="ECO:0000313" key="3">
    <source>
        <dbReference type="Proteomes" id="UP000282483"/>
    </source>
</evidence>
<dbReference type="PANTHER" id="PTHR13774">
    <property type="entry name" value="PHENAZINE BIOSYNTHESIS PROTEIN"/>
    <property type="match status" value="1"/>
</dbReference>
<dbReference type="Pfam" id="PF02567">
    <property type="entry name" value="PhzC-PhzF"/>
    <property type="match status" value="1"/>
</dbReference>
<dbReference type="EMBL" id="AP018005">
    <property type="protein sequence ID" value="BBB14759.1"/>
    <property type="molecule type" value="Genomic_DNA"/>
</dbReference>
<dbReference type="Proteomes" id="UP000282483">
    <property type="component" value="Chromosome"/>
</dbReference>